<dbReference type="Proteomes" id="UP001163603">
    <property type="component" value="Chromosome 4"/>
</dbReference>
<evidence type="ECO:0000313" key="1">
    <source>
        <dbReference type="EMBL" id="KAJ0043629.1"/>
    </source>
</evidence>
<organism evidence="1 2">
    <name type="scientific">Pistacia integerrima</name>
    <dbReference type="NCBI Taxonomy" id="434235"/>
    <lineage>
        <taxon>Eukaryota</taxon>
        <taxon>Viridiplantae</taxon>
        <taxon>Streptophyta</taxon>
        <taxon>Embryophyta</taxon>
        <taxon>Tracheophyta</taxon>
        <taxon>Spermatophyta</taxon>
        <taxon>Magnoliopsida</taxon>
        <taxon>eudicotyledons</taxon>
        <taxon>Gunneridae</taxon>
        <taxon>Pentapetalae</taxon>
        <taxon>rosids</taxon>
        <taxon>malvids</taxon>
        <taxon>Sapindales</taxon>
        <taxon>Anacardiaceae</taxon>
        <taxon>Pistacia</taxon>
    </lineage>
</organism>
<name>A0ACC0YY08_9ROSI</name>
<dbReference type="EMBL" id="CM047739">
    <property type="protein sequence ID" value="KAJ0043629.1"/>
    <property type="molecule type" value="Genomic_DNA"/>
</dbReference>
<proteinExistence type="predicted"/>
<evidence type="ECO:0000313" key="2">
    <source>
        <dbReference type="Proteomes" id="UP001163603"/>
    </source>
</evidence>
<protein>
    <submittedName>
        <fullName evidence="1">Uncharacterized protein</fullName>
    </submittedName>
</protein>
<reference evidence="2" key="1">
    <citation type="journal article" date="2023" name="G3 (Bethesda)">
        <title>Genome assembly and association tests identify interacting loci associated with vigor, precocity, and sex in interspecific pistachio rootstocks.</title>
        <authorList>
            <person name="Palmer W."/>
            <person name="Jacygrad E."/>
            <person name="Sagayaradj S."/>
            <person name="Cavanaugh K."/>
            <person name="Han R."/>
            <person name="Bertier L."/>
            <person name="Beede B."/>
            <person name="Kafkas S."/>
            <person name="Golino D."/>
            <person name="Preece J."/>
            <person name="Michelmore R."/>
        </authorList>
    </citation>
    <scope>NUCLEOTIDE SEQUENCE [LARGE SCALE GENOMIC DNA]</scope>
</reference>
<accession>A0ACC0YY08</accession>
<keyword evidence="2" id="KW-1185">Reference proteome</keyword>
<gene>
    <name evidence="1" type="ORF">Pint_17668</name>
</gene>
<sequence>MLHLYCNLHHPSPPLLLPLQKQFFPTPFPIERVKGVVERVRAVRNGSMKGSLQSHYSLPNGMFRVRLDNEDLILGYISGKIRQNFSQVEVNHYDTSKGRIIYRIRNRSSNG</sequence>
<comment type="caution">
    <text evidence="1">The sequence shown here is derived from an EMBL/GenBank/DDBJ whole genome shotgun (WGS) entry which is preliminary data.</text>
</comment>